<dbReference type="Pfam" id="PF04130">
    <property type="entry name" value="GCP_C_terminal"/>
    <property type="match status" value="1"/>
</dbReference>
<dbReference type="InterPro" id="IPR040457">
    <property type="entry name" value="GCP_C"/>
</dbReference>
<organism evidence="2 3">
    <name type="scientific">Perkinsus chesapeaki</name>
    <name type="common">Clam parasite</name>
    <name type="synonym">Perkinsus andrewsi</name>
    <dbReference type="NCBI Taxonomy" id="330153"/>
    <lineage>
        <taxon>Eukaryota</taxon>
        <taxon>Sar</taxon>
        <taxon>Alveolata</taxon>
        <taxon>Perkinsozoa</taxon>
        <taxon>Perkinsea</taxon>
        <taxon>Perkinsida</taxon>
        <taxon>Perkinsidae</taxon>
        <taxon>Perkinsus</taxon>
    </lineage>
</organism>
<accession>A0A7J6L308</accession>
<dbReference type="AlphaFoldDB" id="A0A7J6L308"/>
<evidence type="ECO:0000313" key="2">
    <source>
        <dbReference type="EMBL" id="KAF4653537.1"/>
    </source>
</evidence>
<gene>
    <name evidence="2" type="primary">TUBGCP2_2</name>
    <name evidence="2" type="ORF">FOL47_010473</name>
</gene>
<evidence type="ECO:0000259" key="1">
    <source>
        <dbReference type="Pfam" id="PF04130"/>
    </source>
</evidence>
<protein>
    <submittedName>
        <fullName evidence="2">Gamma-tubulin complex component 2</fullName>
    </submittedName>
</protein>
<evidence type="ECO:0000313" key="3">
    <source>
        <dbReference type="Proteomes" id="UP000591131"/>
    </source>
</evidence>
<keyword evidence="3" id="KW-1185">Reference proteome</keyword>
<dbReference type="OrthoDB" id="10386004at2759"/>
<sequence length="123" mass="13880">MLQCEISIVGLGKNRDDISYYEASAVLGPLESTAGSTARESRLNATREHYINKVSAKHYKAMIEKFRDTFDSHLKGFLGALQSRTTERGSAGGTYVQNLTHRLDYNDFYTKRYGFDISENWGA</sequence>
<reference evidence="2 3" key="1">
    <citation type="submission" date="2020-04" db="EMBL/GenBank/DDBJ databases">
        <title>Perkinsus chesapeaki whole genome sequence.</title>
        <authorList>
            <person name="Bogema D.R."/>
        </authorList>
    </citation>
    <scope>NUCLEOTIDE SEQUENCE [LARGE SCALE GENOMIC DNA]</scope>
    <source>
        <strain evidence="2">ATCC PRA-425</strain>
    </source>
</reference>
<name>A0A7J6L308_PERCH</name>
<feature type="domain" description="Gamma tubulin complex component C-terminal" evidence="1">
    <location>
        <begin position="47"/>
        <end position="109"/>
    </location>
</feature>
<dbReference type="EMBL" id="JAAPAO010000811">
    <property type="protein sequence ID" value="KAF4653537.1"/>
    <property type="molecule type" value="Genomic_DNA"/>
</dbReference>
<comment type="caution">
    <text evidence="2">The sequence shown here is derived from an EMBL/GenBank/DDBJ whole genome shotgun (WGS) entry which is preliminary data.</text>
</comment>
<proteinExistence type="predicted"/>
<dbReference type="GO" id="GO:0043015">
    <property type="term" value="F:gamma-tubulin binding"/>
    <property type="evidence" value="ECO:0007669"/>
    <property type="project" value="InterPro"/>
</dbReference>
<dbReference type="Proteomes" id="UP000591131">
    <property type="component" value="Unassembled WGS sequence"/>
</dbReference>